<evidence type="ECO:0000313" key="2">
    <source>
        <dbReference type="EMBL" id="PCH33717.1"/>
    </source>
</evidence>
<feature type="region of interest" description="Disordered" evidence="1">
    <location>
        <begin position="196"/>
        <end position="225"/>
    </location>
</feature>
<dbReference type="AlphaFoldDB" id="A0A2H3JCN5"/>
<evidence type="ECO:0000256" key="1">
    <source>
        <dbReference type="SAM" id="MobiDB-lite"/>
    </source>
</evidence>
<organism evidence="2 3">
    <name type="scientific">Wolfiporia cocos (strain MD-104)</name>
    <name type="common">Brown rot fungus</name>
    <dbReference type="NCBI Taxonomy" id="742152"/>
    <lineage>
        <taxon>Eukaryota</taxon>
        <taxon>Fungi</taxon>
        <taxon>Dikarya</taxon>
        <taxon>Basidiomycota</taxon>
        <taxon>Agaricomycotina</taxon>
        <taxon>Agaricomycetes</taxon>
        <taxon>Polyporales</taxon>
        <taxon>Phaeolaceae</taxon>
        <taxon>Wolfiporia</taxon>
    </lineage>
</organism>
<gene>
    <name evidence="2" type="ORF">WOLCODRAFT_141769</name>
</gene>
<evidence type="ECO:0000313" key="3">
    <source>
        <dbReference type="Proteomes" id="UP000218811"/>
    </source>
</evidence>
<keyword evidence="3" id="KW-1185">Reference proteome</keyword>
<accession>A0A2H3JCN5</accession>
<feature type="compositionally biased region" description="Low complexity" evidence="1">
    <location>
        <begin position="196"/>
        <end position="212"/>
    </location>
</feature>
<sequence>MLGLLQMKASVMSPERKRRNVLLSRKWSNLQQRSPTPSCDWRSELTSGQSIPQEIFDLPSPSGSSMNTSLEASSTGIDQAAPMAVLPAVDSALSLPSAGSGASVLRSLLSVPLDPVTQPVLHTIRASVSPEVHRYRTRENLRTPTKVSVQPIKPRQQSPIIRDSLSVTSKAGGTEAMQDRSDCPASKVQAVKSFSSFSSRDSSLRSLASGSATNRRPELRITHTH</sequence>
<feature type="region of interest" description="Disordered" evidence="1">
    <location>
        <begin position="26"/>
        <end position="45"/>
    </location>
</feature>
<feature type="compositionally biased region" description="Polar residues" evidence="1">
    <location>
        <begin position="26"/>
        <end position="37"/>
    </location>
</feature>
<protein>
    <submittedName>
        <fullName evidence="2">Uncharacterized protein</fullName>
    </submittedName>
</protein>
<feature type="non-terminal residue" evidence="2">
    <location>
        <position position="225"/>
    </location>
</feature>
<dbReference type="EMBL" id="KB467831">
    <property type="protein sequence ID" value="PCH33717.1"/>
    <property type="molecule type" value="Genomic_DNA"/>
</dbReference>
<reference evidence="2 3" key="1">
    <citation type="journal article" date="2012" name="Science">
        <title>The Paleozoic origin of enzymatic lignin decomposition reconstructed from 31 fungal genomes.</title>
        <authorList>
            <person name="Floudas D."/>
            <person name="Binder M."/>
            <person name="Riley R."/>
            <person name="Barry K."/>
            <person name="Blanchette R.A."/>
            <person name="Henrissat B."/>
            <person name="Martinez A.T."/>
            <person name="Otillar R."/>
            <person name="Spatafora J.W."/>
            <person name="Yadav J.S."/>
            <person name="Aerts A."/>
            <person name="Benoit I."/>
            <person name="Boyd A."/>
            <person name="Carlson A."/>
            <person name="Copeland A."/>
            <person name="Coutinho P.M."/>
            <person name="de Vries R.P."/>
            <person name="Ferreira P."/>
            <person name="Findley K."/>
            <person name="Foster B."/>
            <person name="Gaskell J."/>
            <person name="Glotzer D."/>
            <person name="Gorecki P."/>
            <person name="Heitman J."/>
            <person name="Hesse C."/>
            <person name="Hori C."/>
            <person name="Igarashi K."/>
            <person name="Jurgens J.A."/>
            <person name="Kallen N."/>
            <person name="Kersten P."/>
            <person name="Kohler A."/>
            <person name="Kuees U."/>
            <person name="Kumar T.K.A."/>
            <person name="Kuo A."/>
            <person name="LaButti K."/>
            <person name="Larrondo L.F."/>
            <person name="Lindquist E."/>
            <person name="Ling A."/>
            <person name="Lombard V."/>
            <person name="Lucas S."/>
            <person name="Lundell T."/>
            <person name="Martin R."/>
            <person name="McLaughlin D.J."/>
            <person name="Morgenstern I."/>
            <person name="Morin E."/>
            <person name="Murat C."/>
            <person name="Nagy L.G."/>
            <person name="Nolan M."/>
            <person name="Ohm R.A."/>
            <person name="Patyshakuliyeva A."/>
            <person name="Rokas A."/>
            <person name="Ruiz-Duenas F.J."/>
            <person name="Sabat G."/>
            <person name="Salamov A."/>
            <person name="Samejima M."/>
            <person name="Schmutz J."/>
            <person name="Slot J.C."/>
            <person name="St John F."/>
            <person name="Stenlid J."/>
            <person name="Sun H."/>
            <person name="Sun S."/>
            <person name="Syed K."/>
            <person name="Tsang A."/>
            <person name="Wiebenga A."/>
            <person name="Young D."/>
            <person name="Pisabarro A."/>
            <person name="Eastwood D.C."/>
            <person name="Martin F."/>
            <person name="Cullen D."/>
            <person name="Grigoriev I.V."/>
            <person name="Hibbett D.S."/>
        </authorList>
    </citation>
    <scope>NUCLEOTIDE SEQUENCE [LARGE SCALE GENOMIC DNA]</scope>
    <source>
        <strain evidence="2 3">MD-104</strain>
    </source>
</reference>
<name>A0A2H3JCN5_WOLCO</name>
<proteinExistence type="predicted"/>
<feature type="compositionally biased region" description="Basic and acidic residues" evidence="1">
    <location>
        <begin position="215"/>
        <end position="225"/>
    </location>
</feature>
<dbReference type="Proteomes" id="UP000218811">
    <property type="component" value="Unassembled WGS sequence"/>
</dbReference>